<sequence>MAEDVRQADGGTHEGQGGDGGPAVHQGSGGHGGRASSWLAVTVILLGFTIAGIALCLGPNWPLLWMGAAVCVMGGVLTLVFRVFQDIVLEAPRAMGDGGGRGVLD</sequence>
<dbReference type="Pfam" id="PF20447">
    <property type="entry name" value="DUF6704"/>
    <property type="match status" value="1"/>
</dbReference>
<evidence type="ECO:0000313" key="4">
    <source>
        <dbReference type="Proteomes" id="UP001589610"/>
    </source>
</evidence>
<evidence type="ECO:0000256" key="1">
    <source>
        <dbReference type="SAM" id="MobiDB-lite"/>
    </source>
</evidence>
<keyword evidence="2" id="KW-0472">Membrane</keyword>
<organism evidence="3 4">
    <name type="scientific">Streptosporangium vulgare</name>
    <dbReference type="NCBI Taxonomy" id="46190"/>
    <lineage>
        <taxon>Bacteria</taxon>
        <taxon>Bacillati</taxon>
        <taxon>Actinomycetota</taxon>
        <taxon>Actinomycetes</taxon>
        <taxon>Streptosporangiales</taxon>
        <taxon>Streptosporangiaceae</taxon>
        <taxon>Streptosporangium</taxon>
    </lineage>
</organism>
<protein>
    <submittedName>
        <fullName evidence="3">HGxxPAAW family protein</fullName>
    </submittedName>
</protein>
<dbReference type="EMBL" id="JBHMBS010000003">
    <property type="protein sequence ID" value="MFB9675333.1"/>
    <property type="molecule type" value="Genomic_DNA"/>
</dbReference>
<comment type="caution">
    <text evidence="3">The sequence shown here is derived from an EMBL/GenBank/DDBJ whole genome shotgun (WGS) entry which is preliminary data.</text>
</comment>
<proteinExistence type="predicted"/>
<keyword evidence="2" id="KW-0812">Transmembrane</keyword>
<accession>A0ABV5TC68</accession>
<keyword evidence="4" id="KW-1185">Reference proteome</keyword>
<feature type="transmembrane region" description="Helical" evidence="2">
    <location>
        <begin position="38"/>
        <end position="57"/>
    </location>
</feature>
<name>A0ABV5TC68_9ACTN</name>
<evidence type="ECO:0000313" key="3">
    <source>
        <dbReference type="EMBL" id="MFB9675333.1"/>
    </source>
</evidence>
<keyword evidence="2" id="KW-1133">Transmembrane helix</keyword>
<evidence type="ECO:0000256" key="2">
    <source>
        <dbReference type="SAM" id="Phobius"/>
    </source>
</evidence>
<dbReference type="Proteomes" id="UP001589610">
    <property type="component" value="Unassembled WGS sequence"/>
</dbReference>
<feature type="region of interest" description="Disordered" evidence="1">
    <location>
        <begin position="1"/>
        <end position="34"/>
    </location>
</feature>
<dbReference type="InterPro" id="IPR046550">
    <property type="entry name" value="DUF6704"/>
</dbReference>
<gene>
    <name evidence="3" type="ORF">ACFFRH_07530</name>
</gene>
<feature type="transmembrane region" description="Helical" evidence="2">
    <location>
        <begin position="63"/>
        <end position="84"/>
    </location>
</feature>
<dbReference type="NCBIfam" id="NF041681">
    <property type="entry name" value="HGxxPAAW"/>
    <property type="match status" value="1"/>
</dbReference>
<dbReference type="RefSeq" id="WP_386155247.1">
    <property type="nucleotide sequence ID" value="NZ_JBHMBS010000003.1"/>
</dbReference>
<feature type="compositionally biased region" description="Gly residues" evidence="1">
    <location>
        <begin position="13"/>
        <end position="33"/>
    </location>
</feature>
<reference evidence="3 4" key="1">
    <citation type="submission" date="2024-09" db="EMBL/GenBank/DDBJ databases">
        <authorList>
            <person name="Sun Q."/>
            <person name="Mori K."/>
        </authorList>
    </citation>
    <scope>NUCLEOTIDE SEQUENCE [LARGE SCALE GENOMIC DNA]</scope>
    <source>
        <strain evidence="3 4">JCM 3028</strain>
    </source>
</reference>